<dbReference type="Pfam" id="PF13489">
    <property type="entry name" value="Methyltransf_23"/>
    <property type="match status" value="1"/>
</dbReference>
<name>A0A8J2WRG3_9STRA</name>
<dbReference type="Proteomes" id="UP000789595">
    <property type="component" value="Unassembled WGS sequence"/>
</dbReference>
<dbReference type="InterPro" id="IPR029063">
    <property type="entry name" value="SAM-dependent_MTases_sf"/>
</dbReference>
<reference evidence="5" key="1">
    <citation type="submission" date="2021-11" db="EMBL/GenBank/DDBJ databases">
        <authorList>
            <consortium name="Genoscope - CEA"/>
            <person name="William W."/>
        </authorList>
    </citation>
    <scope>NUCLEOTIDE SEQUENCE</scope>
</reference>
<evidence type="ECO:0000313" key="5">
    <source>
        <dbReference type="EMBL" id="CAH0377745.1"/>
    </source>
</evidence>
<dbReference type="PANTHER" id="PTHR43464:SF19">
    <property type="entry name" value="UBIQUINONE BIOSYNTHESIS O-METHYLTRANSFERASE, MITOCHONDRIAL"/>
    <property type="match status" value="1"/>
</dbReference>
<dbReference type="PANTHER" id="PTHR43464">
    <property type="entry name" value="METHYLTRANSFERASE"/>
    <property type="match status" value="1"/>
</dbReference>
<evidence type="ECO:0000256" key="4">
    <source>
        <dbReference type="SAM" id="SignalP"/>
    </source>
</evidence>
<evidence type="ECO:0000256" key="2">
    <source>
        <dbReference type="ARBA" id="ARBA00022679"/>
    </source>
</evidence>
<gene>
    <name evidence="5" type="ORF">PECAL_5P22750</name>
</gene>
<dbReference type="Gene3D" id="3.40.50.150">
    <property type="entry name" value="Vaccinia Virus protein VP39"/>
    <property type="match status" value="1"/>
</dbReference>
<keyword evidence="4" id="KW-0732">Signal</keyword>
<keyword evidence="2" id="KW-0808">Transferase</keyword>
<dbReference type="GO" id="GO:0032259">
    <property type="term" value="P:methylation"/>
    <property type="evidence" value="ECO:0007669"/>
    <property type="project" value="UniProtKB-KW"/>
</dbReference>
<sequence>MRHIHRALLVLQLTHALHLTTAPRRRRHTPCKGTKLTSDYVESLFDGFADTFEGVLVEQLEYCAPAKVAEAAINATALRGTKYASALDAGCGTGLAGLELRDAVQGALDGVDLSSKMAEYAAELCLTDGGEFERADAATRKATGWETIYRRVETGNLLQLDKCGLDAQYELVVSADVLCYFGDLRDVLGALAAKTAPGGDLIFTVETLPEGDWRWVLQAIERYAHHPDYVRDVATSIGLEPREAISFQPRMESGLPVRGTLHVLHKPR</sequence>
<dbReference type="AlphaFoldDB" id="A0A8J2WRG3"/>
<evidence type="ECO:0000256" key="1">
    <source>
        <dbReference type="ARBA" id="ARBA00022603"/>
    </source>
</evidence>
<keyword evidence="1" id="KW-0489">Methyltransferase</keyword>
<protein>
    <recommendedName>
        <fullName evidence="7">Methyltransferase domain-containing protein</fullName>
    </recommendedName>
</protein>
<accession>A0A8J2WRG3</accession>
<dbReference type="OrthoDB" id="3647at2759"/>
<feature type="signal peptide" evidence="4">
    <location>
        <begin position="1"/>
        <end position="16"/>
    </location>
</feature>
<comment type="caution">
    <text evidence="5">The sequence shown here is derived from an EMBL/GenBank/DDBJ whole genome shotgun (WGS) entry which is preliminary data.</text>
</comment>
<proteinExistence type="predicted"/>
<evidence type="ECO:0008006" key="7">
    <source>
        <dbReference type="Google" id="ProtNLM"/>
    </source>
</evidence>
<evidence type="ECO:0000313" key="6">
    <source>
        <dbReference type="Proteomes" id="UP000789595"/>
    </source>
</evidence>
<dbReference type="CDD" id="cd02440">
    <property type="entry name" value="AdoMet_MTases"/>
    <property type="match status" value="1"/>
</dbReference>
<feature type="chain" id="PRO_5035202920" description="Methyltransferase domain-containing protein" evidence="4">
    <location>
        <begin position="17"/>
        <end position="268"/>
    </location>
</feature>
<dbReference type="GO" id="GO:0008168">
    <property type="term" value="F:methyltransferase activity"/>
    <property type="evidence" value="ECO:0007669"/>
    <property type="project" value="UniProtKB-KW"/>
</dbReference>
<organism evidence="5 6">
    <name type="scientific">Pelagomonas calceolata</name>
    <dbReference type="NCBI Taxonomy" id="35677"/>
    <lineage>
        <taxon>Eukaryota</taxon>
        <taxon>Sar</taxon>
        <taxon>Stramenopiles</taxon>
        <taxon>Ochrophyta</taxon>
        <taxon>Pelagophyceae</taxon>
        <taxon>Pelagomonadales</taxon>
        <taxon>Pelagomonadaceae</taxon>
        <taxon>Pelagomonas</taxon>
    </lineage>
</organism>
<keyword evidence="3" id="KW-0949">S-adenosyl-L-methionine</keyword>
<dbReference type="SUPFAM" id="SSF53335">
    <property type="entry name" value="S-adenosyl-L-methionine-dependent methyltransferases"/>
    <property type="match status" value="1"/>
</dbReference>
<dbReference type="EMBL" id="CAKKNE010000005">
    <property type="protein sequence ID" value="CAH0377745.1"/>
    <property type="molecule type" value="Genomic_DNA"/>
</dbReference>
<keyword evidence="6" id="KW-1185">Reference proteome</keyword>
<evidence type="ECO:0000256" key="3">
    <source>
        <dbReference type="ARBA" id="ARBA00022691"/>
    </source>
</evidence>